<feature type="compositionally biased region" description="Low complexity" evidence="1">
    <location>
        <begin position="1338"/>
        <end position="1349"/>
    </location>
</feature>
<feature type="region of interest" description="Disordered" evidence="1">
    <location>
        <begin position="3800"/>
        <end position="3966"/>
    </location>
</feature>
<dbReference type="EMBL" id="AP028920">
    <property type="protein sequence ID" value="BET01157.1"/>
    <property type="molecule type" value="Genomic_DNA"/>
</dbReference>
<feature type="compositionally biased region" description="Polar residues" evidence="1">
    <location>
        <begin position="946"/>
        <end position="955"/>
    </location>
</feature>
<feature type="compositionally biased region" description="Low complexity" evidence="1">
    <location>
        <begin position="783"/>
        <end position="793"/>
    </location>
</feature>
<feature type="compositionally biased region" description="Pro residues" evidence="1">
    <location>
        <begin position="451"/>
        <end position="478"/>
    </location>
</feature>
<feature type="region of interest" description="Disordered" evidence="1">
    <location>
        <begin position="3400"/>
        <end position="3766"/>
    </location>
</feature>
<feature type="compositionally biased region" description="Basic and acidic residues" evidence="1">
    <location>
        <begin position="3424"/>
        <end position="3451"/>
    </location>
</feature>
<feature type="region of interest" description="Disordered" evidence="1">
    <location>
        <begin position="1608"/>
        <end position="1865"/>
    </location>
</feature>
<feature type="compositionally biased region" description="Polar residues" evidence="1">
    <location>
        <begin position="2631"/>
        <end position="2650"/>
    </location>
</feature>
<dbReference type="Proteomes" id="UP001307889">
    <property type="component" value="Chromosome 12"/>
</dbReference>
<feature type="region of interest" description="Disordered" evidence="1">
    <location>
        <begin position="1"/>
        <end position="49"/>
    </location>
</feature>
<feature type="compositionally biased region" description="Gly residues" evidence="1">
    <location>
        <begin position="1610"/>
        <end position="1630"/>
    </location>
</feature>
<feature type="compositionally biased region" description="Acidic residues" evidence="1">
    <location>
        <begin position="3869"/>
        <end position="3889"/>
    </location>
</feature>
<feature type="compositionally biased region" description="Polar residues" evidence="1">
    <location>
        <begin position="3733"/>
        <end position="3742"/>
    </location>
</feature>
<feature type="compositionally biased region" description="Polar residues" evidence="1">
    <location>
        <begin position="1"/>
        <end position="10"/>
    </location>
</feature>
<evidence type="ECO:0000313" key="3">
    <source>
        <dbReference type="Proteomes" id="UP001307889"/>
    </source>
</evidence>
<feature type="compositionally biased region" description="Gly residues" evidence="1">
    <location>
        <begin position="1702"/>
        <end position="1713"/>
    </location>
</feature>
<feature type="compositionally biased region" description="Basic and acidic residues" evidence="1">
    <location>
        <begin position="3619"/>
        <end position="3640"/>
    </location>
</feature>
<feature type="compositionally biased region" description="Basic and acidic residues" evidence="1">
    <location>
        <begin position="2750"/>
        <end position="2772"/>
    </location>
</feature>
<feature type="compositionally biased region" description="Basic and acidic residues" evidence="1">
    <location>
        <begin position="720"/>
        <end position="782"/>
    </location>
</feature>
<feature type="region of interest" description="Disordered" evidence="1">
    <location>
        <begin position="720"/>
        <end position="979"/>
    </location>
</feature>
<feature type="compositionally biased region" description="Basic and acidic residues" evidence="1">
    <location>
        <begin position="1358"/>
        <end position="1367"/>
    </location>
</feature>
<feature type="compositionally biased region" description="Basic residues" evidence="1">
    <location>
        <begin position="329"/>
        <end position="380"/>
    </location>
</feature>
<feature type="compositionally biased region" description="Basic residues" evidence="1">
    <location>
        <begin position="1321"/>
        <end position="1337"/>
    </location>
</feature>
<feature type="compositionally biased region" description="Basic and acidic residues" evidence="1">
    <location>
        <begin position="871"/>
        <end position="923"/>
    </location>
</feature>
<sequence>MYPGRTPQNQGPGGPPMVQYPGVYYKTPSSSPWPPMQTAPASAAPSSSYVQYPSKYTATSSAHSATRSALAESYERIRNEMRGLKSESQPSYQPAPPAPSLKQKNDPLTSLCNNTSVSLSSLLEAAMAPNAGSSNRTTEDPIMKKTILGKCERKIAQLYRDRITGMGSFFPLVEANTTTVADTNDLLRHCPRLEFNSEPIGPPWTCPDVKIELKKPDPPKPTVDLPQTIKTVESIKSLGATLPNTSIPPPGIEPVNVGLSEPSINLITDMTFEKWADVEREKRQHERERQWEQLMMFTGRGRSSQEKEERRRSKRSRRSRSESTGRSRSSSRRRSRSSRRSRSLSRRRSRSKSRRRRSSSSRSRARNRSRKRSRSRRHHSSSLSLSPSPSPRRRGESRRSPASPPPRRRRTPPRDRSRRRSSNDIPAQPVSQPAASWPGPYSSSQSQSGPYGPPVGVPPEYPNAPPGYPVHQPPPSPYIQPGMPLRPYGPRPGYPYPAPGLRPPGVGPWPGSLPGLPYQLPPPRGLCATPNMVPIGQPPAPGTGSFQYSSPEVIVIDDGDNAVPGSPMHPPGLSPEIPTKPDPSDCLRMQCFSHLSRIRKVHEYLYKLQRDCEGLKDIIYDMEADNREFHGVYALIRGFLCKMEINTSKNPGAAFKVVLPTSQTMSMMWAIHHAYHDIKKDELLTLFDDLFNDSPSLNVSSLVSTVFKQCARCVSDARQKYREAHDREETRSRPRDNARANRARERDSPHRHREDSDRSRRRSRDSSRKSRTPDKHSRERTVRSSSRKSGSPRKSSKEPTVRRRSRKSRSPRKHSKEKRARSTSRKSRSPRKRSEGRKDRDESKRSRSREKRSKEEGGQDASTKSTSSRKSSKEKSEEKSTEKSTGESPEGKSAETSRPENGDADCSRPSKDSKSEEGIDKSPKSGVTDGVRAKIDEPPIAAVPKNVQNQPPKGTNTEKPRPDGERTEAKTNADSRTNKAEDFKTRVRQVQSTVELLKKQIDDLEGPNRKTDEPMLLVKAGMLCRRLTINDKAEIKIVVTPEILPDMIRIVHTMAPVHAPAPKTVVVYKKHFTPMDDIDKVVTEVLDNCDTYSPMMPFAPRENVLDVCERKLDQIYNHRCIGEGSFFPDPPNRMNFYRDPSSVLRHFCQLEFNIDQDDLWLRQYDSEYPPLLIGKTILENPGFKWVGEPSRFKSIGSHQGKYFRRPPEFDSEEEDEAVAQPSKASAIGMPCDLPGDVPKPQTREGSRDSRGRHSRGKSPDQGIDKRYYDRNRKTNRRDDRGKSSRGSGLASSEMDRRRSQEKFARDRNRRPETDRRENRNAPHRRRSRSRSRTRRSARSSSATSSSSDDSSSRSKNRNSNDKSRNKSLESFASKLQLSGGAKSLSSIRLSSRLEDTKQRKSKPVAPIQFTIKKPEPKIPGSQISLPPPAYDKTSKAATAIAAEASQKKAKSATTDSKPKETAKKAKLEVEKKDAPPPATQPLTAQVKPTVDSSSEMMIKQQQIAIAQGVTQGVTMFGDMSQMPPTLPGAPGMAQMGPGPSMMTAQFAMMRDMGAPPQYLQGAPPQFGHQMDQGGMPMIGFPQMGHLGSHPQIAPADMQGGPFGMQVGPPGMFGGPPGMQGGPPGMIGGPPGMHRGLPGMQGGPPGMHGGPPGMHGGPPGMQGGPPGMQGGPPGMHGGPPGMQGGPPGMHGGPPGMPGRPPGMHGGPPGMHGGPPGMPGGPPGMPGGPPGMPGGPPGMPGGPPGMPGGPPGMPGGPPGMPGGPPGMPGGPPGMPGGPPGMHGGPPGMLGGPPSMSEGPPGTGQPGMLGEPPGIPRGPYQQPPAMFGQQRAPPSGLVRGPAPGPPPGLPPAHLQSLAPPNSEPSNGTLLEKSAQEMSQDAPQYSLTFYANIRFAAQLIKLLQINSELKSIIDQAKREHNSGDHVVKHGLLCRKIDKTQTAQLLIVMPQDIYSHKRLIKAVIAHYPQLSLDDLICFFDSLFYNIGIEVIEDVYESSGVILNNDGSFYSNELAVKLDGKVSTAAKVGGSKWDQRTRNENSASVKTRVEDKTAAVGKTDLVSTGTVVTKVLKEKKDSVQETKPENVVLDDIVAGKMDEEPLGETEIRVKEESVDMPVSDPKDSVNEQKLGEPITEEEVVQVIDPHVKIESVETVDAPPGEPKIKVEEECAEMPVSDLNAHLEEPEPIMPSVESGMIQDVKVENVVSDEIVADKKDEVLIGESEIGANEKVEMTVSDPKHSLGEQIQVKPSTVKEVAQDHAEIIESCETVAEKMDTSIGESKVAVEEKSPEMLVSDSKECLDGQNLDKGITQSAVQGESTKEDKTSPSDASEDVASADSETIQKTSQPLIQDSASGSSDPKTSIEDPDEQISVTESNTTEGLDNLDPQTEQITDAQKPKTTTDVPVELDNDGLSIAVSLETSLSTVCSSLIKETPKTLDATSDPVDPEVEGNDKTCGNVEVPQLDEIADSSQPLSSEKSAVSDEMISHLDSRVNATLPEGVPELTSGAIPTAEVQNDSAAVSNKDPQESKESENVSSSLLSDNLSPVSEKKSGNLLDASKSLEQPIVEATKKDEVADDPRKEVSIDDEQPIESMDVSESTVPQLEVHKSGTMKETMEIVEESSGAEDAKETEDREAVSNTALQTAQAPQEEISNLTEEPMGLTKSLEQPIDGAVHDDGGVAQKLLEGEDDLGKSQFAESSSKNVSEIASVESKPPIPTTESSQLGSPTSQVSILGIGSRLDDEVGNQESTDEITEKDDPLKSPKLKEKPIQTDTKMVDSECVSQSDVSQEESKDPQDSIEPVPQSECVNASTSESKKGSSSSDDGSNQTSHDNRSSSVFVDEPSCLQIESSMDVECVDLTHESAGMADETKRYQEPKLYYICEIRLISCIIDQLKEMQKEGNLPEFIQKIKSVAHRKDNDLFFLRNGLLCYRQNTQAFGGKVVLMQTTANYCQVVASLGNNLSQLKLPRFLSVIENAFKFVSPNDIKEYEKKIDFYLSSVEKCDKCFICHFKMVEFLVGEVKAMQESSPALSEKRKHLLKSNNVDPPYLIHRDLVCFFMTSFRVKICLPQDADGQSNLIRLIHERYHLRSAENITQILVSAFHGFNSTLVVKVMSKCTICKQEKNELVGDDSPDLGALTSEMMDRIRMAQMGSTVFKSQIAQLESGTVRPGSRYCLLSNLLCKNFQIDDRKVLRIVLPPASVKVLIQSFHDDFHQLSKDDFKLLLGKFLIVDNDVVESIFAGCARCREAPWWDKQYGFAKAVDRMITKVSKIIESCKEMQQAHPPIQKILLELKKGEDPNGIHFVYNNILFAINVKQRKPRIRYPSSIITAKNLLALYHSEYHEVNIHVAVDKLRNTFDVNIPRRLGREVLNECKICNNKRFSQDEMSQQIASFYDTLKEDTDPADYSADVTVLPPGTEDTNLAGGESESPEKRKDSQEGIKKDGGVEAFEEAKPSDETSPQPDGLATVQGSSITQPADDSDSKAADAEEETPTGIVEVEKEVRLARQPDGSNLKLSSIAESETESQETLKRKNEEPAPSPKKLKQALDEVACDENIVTTNDSAPRTASEDHAKEIVAAEAGSEPSDQSVASDGPTESGDGLQETEDGLEKAGQNSQATVTGGPELDKVADVEPSKNDIRNEDKIGDTTCDSNQGNEDFDLSSRPGSVAEQAEEQEPATTSEDPEAVKSELASEDVVPQKLVLTESPEEREPTTTAEDAEAVKSELASEDVDPQKLVTEESSATNIPEESSKLEVAPKTQEPPASEAPEPKSSLAIVLLEKLCDEAVERSSNSNSSVCGDVALDDLAEDAADNPPESIASNALESVDSEDLQSPTQPKKRGRPSRLPKSPRSTRGRKKAATPSRSTRAQKSALDETQDETGDAEDSTTGEFENSEQETVAPAEESSVPETEGRRSLRQRVVKNYSDQTEEPAEEHSDASDDVLENSEDEVETGVRRKRKVASTPRRNKKSKK</sequence>
<feature type="compositionally biased region" description="Basic and acidic residues" evidence="1">
    <location>
        <begin position="1456"/>
        <end position="1474"/>
    </location>
</feature>
<keyword evidence="3" id="KW-1185">Reference proteome</keyword>
<feature type="compositionally biased region" description="Low complexity" evidence="1">
    <location>
        <begin position="39"/>
        <end position="49"/>
    </location>
</feature>
<feature type="compositionally biased region" description="Basic and acidic residues" evidence="1">
    <location>
        <begin position="2620"/>
        <end position="2630"/>
    </location>
</feature>
<feature type="compositionally biased region" description="Polar residues" evidence="1">
    <location>
        <begin position="2690"/>
        <end position="2700"/>
    </location>
</feature>
<feature type="compositionally biased region" description="Basic residues" evidence="1">
    <location>
        <begin position="406"/>
        <end position="420"/>
    </location>
</feature>
<feature type="compositionally biased region" description="Low complexity" evidence="1">
    <location>
        <begin position="3755"/>
        <end position="3766"/>
    </location>
</feature>
<feature type="compositionally biased region" description="Polar residues" evidence="1">
    <location>
        <begin position="2334"/>
        <end position="2355"/>
    </location>
</feature>
<feature type="region of interest" description="Disordered" evidence="1">
    <location>
        <begin position="2431"/>
        <end position="2832"/>
    </location>
</feature>
<feature type="compositionally biased region" description="Gly residues" evidence="1">
    <location>
        <begin position="1777"/>
        <end position="1788"/>
    </location>
</feature>
<feature type="compositionally biased region" description="Low complexity" evidence="1">
    <location>
        <begin position="438"/>
        <end position="450"/>
    </location>
</feature>
<feature type="compositionally biased region" description="Low complexity" evidence="1">
    <location>
        <begin position="2812"/>
        <end position="2824"/>
    </location>
</feature>
<organism evidence="2 3">
    <name type="scientific">Nesidiocoris tenuis</name>
    <dbReference type="NCBI Taxonomy" id="355587"/>
    <lineage>
        <taxon>Eukaryota</taxon>
        <taxon>Metazoa</taxon>
        <taxon>Ecdysozoa</taxon>
        <taxon>Arthropoda</taxon>
        <taxon>Hexapoda</taxon>
        <taxon>Insecta</taxon>
        <taxon>Pterygota</taxon>
        <taxon>Neoptera</taxon>
        <taxon>Paraneoptera</taxon>
        <taxon>Hemiptera</taxon>
        <taxon>Heteroptera</taxon>
        <taxon>Panheteroptera</taxon>
        <taxon>Cimicomorpha</taxon>
        <taxon>Miridae</taxon>
        <taxon>Dicyphina</taxon>
        <taxon>Nesidiocoris</taxon>
    </lineage>
</organism>
<feature type="compositionally biased region" description="Acidic residues" evidence="1">
    <location>
        <begin position="2737"/>
        <end position="2749"/>
    </location>
</feature>
<dbReference type="PANTHER" id="PTHR34491">
    <property type="entry name" value="A-TYPE INCLUSION PROTEIN, PUTATIVE-RELATED"/>
    <property type="match status" value="1"/>
</dbReference>
<feature type="compositionally biased region" description="Basic and acidic residues" evidence="1">
    <location>
        <begin position="1262"/>
        <end position="1282"/>
    </location>
</feature>
<feature type="compositionally biased region" description="Polar residues" evidence="1">
    <location>
        <begin position="3504"/>
        <end position="3515"/>
    </location>
</feature>
<feature type="compositionally biased region" description="Basic and acidic residues" evidence="1">
    <location>
        <begin position="2563"/>
        <end position="2578"/>
    </location>
</feature>
<feature type="compositionally biased region" description="Basic and acidic residues" evidence="1">
    <location>
        <begin position="2277"/>
        <end position="2295"/>
    </location>
</feature>
<feature type="compositionally biased region" description="Basic and acidic residues" evidence="1">
    <location>
        <begin position="1293"/>
        <end position="1320"/>
    </location>
</feature>
<evidence type="ECO:0000256" key="1">
    <source>
        <dbReference type="SAM" id="MobiDB-lite"/>
    </source>
</evidence>
<feature type="compositionally biased region" description="Gly residues" evidence="1">
    <location>
        <begin position="1638"/>
        <end position="1692"/>
    </location>
</feature>
<feature type="region of interest" description="Disordered" evidence="1">
    <location>
        <begin position="1196"/>
        <end position="1489"/>
    </location>
</feature>
<feature type="region of interest" description="Disordered" evidence="1">
    <location>
        <begin position="285"/>
        <end position="486"/>
    </location>
</feature>
<feature type="compositionally biased region" description="Basic and acidic residues" evidence="1">
    <location>
        <begin position="832"/>
        <end position="845"/>
    </location>
</feature>
<feature type="compositionally biased region" description="Polar residues" evidence="1">
    <location>
        <begin position="2463"/>
        <end position="2473"/>
    </location>
</feature>
<accession>A0ABN7B9T7</accession>
<feature type="compositionally biased region" description="Acidic residues" evidence="1">
    <location>
        <begin position="3933"/>
        <end position="3945"/>
    </location>
</feature>
<feature type="compositionally biased region" description="Low complexity" evidence="1">
    <location>
        <begin position="1435"/>
        <end position="1444"/>
    </location>
</feature>
<name>A0ABN7B9T7_9HEMI</name>
<feature type="compositionally biased region" description="Polar residues" evidence="1">
    <location>
        <begin position="2712"/>
        <end position="2726"/>
    </location>
</feature>
<evidence type="ECO:0000313" key="2">
    <source>
        <dbReference type="EMBL" id="BET01157.1"/>
    </source>
</evidence>
<reference evidence="2 3" key="1">
    <citation type="submission" date="2023-09" db="EMBL/GenBank/DDBJ databases">
        <title>Nesidiocoris tenuis whole genome shotgun sequence.</title>
        <authorList>
            <person name="Shibata T."/>
            <person name="Shimoda M."/>
            <person name="Kobayashi T."/>
            <person name="Uehara T."/>
        </authorList>
    </citation>
    <scope>NUCLEOTIDE SEQUENCE [LARGE SCALE GENOMIC DNA]</scope>
    <source>
        <strain evidence="2 3">Japan</strain>
    </source>
</reference>
<protein>
    <submittedName>
        <fullName evidence="2">Uncharacterized protein</fullName>
    </submittedName>
</protein>
<feature type="compositionally biased region" description="Basic and acidic residues" evidence="1">
    <location>
        <begin position="3562"/>
        <end position="3571"/>
    </location>
</feature>
<feature type="compositionally biased region" description="Basic and acidic residues" evidence="1">
    <location>
        <begin position="956"/>
        <end position="979"/>
    </location>
</feature>
<feature type="compositionally biased region" description="Basic and acidic residues" evidence="1">
    <location>
        <begin position="1241"/>
        <end position="1251"/>
    </location>
</feature>
<proteinExistence type="predicted"/>
<feature type="compositionally biased region" description="Low complexity" evidence="1">
    <location>
        <begin position="2321"/>
        <end position="2333"/>
    </location>
</feature>
<feature type="compositionally biased region" description="Polar residues" evidence="1">
    <location>
        <begin position="3551"/>
        <end position="3560"/>
    </location>
</feature>
<feature type="compositionally biased region" description="Pro residues" evidence="1">
    <location>
        <begin position="1714"/>
        <end position="1776"/>
    </location>
</feature>
<gene>
    <name evidence="2" type="ORF">NTJ_13973</name>
</gene>
<feature type="compositionally biased region" description="Basic and acidic residues" evidence="1">
    <location>
        <begin position="3492"/>
        <end position="3501"/>
    </location>
</feature>
<feature type="region of interest" description="Disordered" evidence="1">
    <location>
        <begin position="83"/>
        <end position="109"/>
    </location>
</feature>
<feature type="region of interest" description="Disordered" evidence="1">
    <location>
        <begin position="2268"/>
        <end position="2400"/>
    </location>
</feature>
<feature type="compositionally biased region" description="Polar residues" evidence="1">
    <location>
        <begin position="2365"/>
        <end position="2397"/>
    </location>
</feature>
<dbReference type="PANTHER" id="PTHR34491:SF156">
    <property type="entry name" value="KINESIN MOTOR DOMAIN-CONTAINING PROTEIN"/>
    <property type="match status" value="1"/>
</dbReference>
<feature type="compositionally biased region" description="Basic residues" evidence="1">
    <location>
        <begin position="802"/>
        <end position="831"/>
    </location>
</feature>
<feature type="compositionally biased region" description="Low complexity" evidence="1">
    <location>
        <begin position="2528"/>
        <end position="2541"/>
    </location>
</feature>
<feature type="compositionally biased region" description="Basic residues" evidence="1">
    <location>
        <begin position="3949"/>
        <end position="3966"/>
    </location>
</feature>